<accession>A0A137P837</accession>
<protein>
    <submittedName>
        <fullName evidence="2">Rhodanese-like protein</fullName>
    </submittedName>
</protein>
<reference evidence="2 3" key="1">
    <citation type="journal article" date="2015" name="Genome Biol. Evol.">
        <title>Phylogenomic analyses indicate that early fungi evolved digesting cell walls of algal ancestors of land plants.</title>
        <authorList>
            <person name="Chang Y."/>
            <person name="Wang S."/>
            <person name="Sekimoto S."/>
            <person name="Aerts A.L."/>
            <person name="Choi C."/>
            <person name="Clum A."/>
            <person name="LaButti K.M."/>
            <person name="Lindquist E.A."/>
            <person name="Yee Ngan C."/>
            <person name="Ohm R.A."/>
            <person name="Salamov A.A."/>
            <person name="Grigoriev I.V."/>
            <person name="Spatafora J.W."/>
            <person name="Berbee M.L."/>
        </authorList>
    </citation>
    <scope>NUCLEOTIDE SEQUENCE [LARGE SCALE GENOMIC DNA]</scope>
    <source>
        <strain evidence="2 3">NRRL 28638</strain>
    </source>
</reference>
<feature type="domain" description="Rhodanese" evidence="1">
    <location>
        <begin position="25"/>
        <end position="124"/>
    </location>
</feature>
<name>A0A137P837_CONC2</name>
<sequence length="136" mass="15497">MVKSHIRYLEPDNLRDIMHDESLKAGKDYVVVDVRDSDRIGGHILNSINVPAHEIKERADLLVAQNQGIGKVIFHCALSQVRGPKSARIYNDALNLTGNENGQEVYVLRGGFTEFQRFYRDDAKLVDAFNKELWDL</sequence>
<organism evidence="2 3">
    <name type="scientific">Conidiobolus coronatus (strain ATCC 28846 / CBS 209.66 / NRRL 28638)</name>
    <name type="common">Delacroixia coronata</name>
    <dbReference type="NCBI Taxonomy" id="796925"/>
    <lineage>
        <taxon>Eukaryota</taxon>
        <taxon>Fungi</taxon>
        <taxon>Fungi incertae sedis</taxon>
        <taxon>Zoopagomycota</taxon>
        <taxon>Entomophthoromycotina</taxon>
        <taxon>Entomophthoromycetes</taxon>
        <taxon>Entomophthorales</taxon>
        <taxon>Ancylistaceae</taxon>
        <taxon>Conidiobolus</taxon>
    </lineage>
</organism>
<proteinExistence type="predicted"/>
<dbReference type="STRING" id="796925.A0A137P837"/>
<dbReference type="InterPro" id="IPR036873">
    <property type="entry name" value="Rhodanese-like_dom_sf"/>
</dbReference>
<dbReference type="GO" id="GO:0005737">
    <property type="term" value="C:cytoplasm"/>
    <property type="evidence" value="ECO:0007669"/>
    <property type="project" value="TreeGrafter"/>
</dbReference>
<dbReference type="OMA" id="RGGFTQW"/>
<dbReference type="OrthoDB" id="102559at2759"/>
<dbReference type="SUPFAM" id="SSF52821">
    <property type="entry name" value="Rhodanese/Cell cycle control phosphatase"/>
    <property type="match status" value="1"/>
</dbReference>
<evidence type="ECO:0000259" key="1">
    <source>
        <dbReference type="PROSITE" id="PS50206"/>
    </source>
</evidence>
<evidence type="ECO:0000313" key="2">
    <source>
        <dbReference type="EMBL" id="KXN71168.1"/>
    </source>
</evidence>
<dbReference type="Gene3D" id="3.40.250.10">
    <property type="entry name" value="Rhodanese-like domain"/>
    <property type="match status" value="1"/>
</dbReference>
<evidence type="ECO:0000313" key="3">
    <source>
        <dbReference type="Proteomes" id="UP000070444"/>
    </source>
</evidence>
<dbReference type="GO" id="GO:0004725">
    <property type="term" value="F:protein tyrosine phosphatase activity"/>
    <property type="evidence" value="ECO:0007669"/>
    <property type="project" value="TreeGrafter"/>
</dbReference>
<dbReference type="InterPro" id="IPR001763">
    <property type="entry name" value="Rhodanese-like_dom"/>
</dbReference>
<dbReference type="PROSITE" id="PS50206">
    <property type="entry name" value="RHODANESE_3"/>
    <property type="match status" value="1"/>
</dbReference>
<dbReference type="AlphaFoldDB" id="A0A137P837"/>
<dbReference type="Pfam" id="PF00581">
    <property type="entry name" value="Rhodanese"/>
    <property type="match status" value="1"/>
</dbReference>
<keyword evidence="3" id="KW-1185">Reference proteome</keyword>
<dbReference type="Proteomes" id="UP000070444">
    <property type="component" value="Unassembled WGS sequence"/>
</dbReference>
<dbReference type="GO" id="GO:0005634">
    <property type="term" value="C:nucleus"/>
    <property type="evidence" value="ECO:0007669"/>
    <property type="project" value="TreeGrafter"/>
</dbReference>
<dbReference type="SMART" id="SM00450">
    <property type="entry name" value="RHOD"/>
    <property type="match status" value="1"/>
</dbReference>
<gene>
    <name evidence="2" type="ORF">CONCODRAFT_78499</name>
</gene>
<dbReference type="PANTHER" id="PTHR10828:SF38">
    <property type="entry name" value="ARSENICAL-RESISTANCE PROTEIN 2-RELATED"/>
    <property type="match status" value="1"/>
</dbReference>
<dbReference type="PANTHER" id="PTHR10828">
    <property type="entry name" value="M-PHASE INDUCER PHOSPHATASE DUAL SPECIFICITY PHOSPHATASE CDC25"/>
    <property type="match status" value="1"/>
</dbReference>
<dbReference type="EMBL" id="KQ964482">
    <property type="protein sequence ID" value="KXN71168.1"/>
    <property type="molecule type" value="Genomic_DNA"/>
</dbReference>